<protein>
    <submittedName>
        <fullName evidence="1">Uncharacterized protein</fullName>
    </submittedName>
</protein>
<evidence type="ECO:0000313" key="1">
    <source>
        <dbReference type="EMBL" id="SEN07022.1"/>
    </source>
</evidence>
<accession>A0A1H8DI57</accession>
<dbReference type="RefSeq" id="WP_177174610.1">
    <property type="nucleotide sequence ID" value="NZ_FOCI01000008.1"/>
</dbReference>
<dbReference type="EMBL" id="FOCI01000008">
    <property type="protein sequence ID" value="SEN07022.1"/>
    <property type="molecule type" value="Genomic_DNA"/>
</dbReference>
<dbReference type="Proteomes" id="UP000199585">
    <property type="component" value="Unassembled WGS sequence"/>
</dbReference>
<dbReference type="AlphaFoldDB" id="A0A1H8DI57"/>
<reference evidence="1 2" key="1">
    <citation type="submission" date="2016-10" db="EMBL/GenBank/DDBJ databases">
        <authorList>
            <person name="de Groot N.N."/>
        </authorList>
    </citation>
    <scope>NUCLEOTIDE SEQUENCE [LARGE SCALE GENOMIC DNA]</scope>
    <source>
        <strain evidence="1 2">DSM 16213</strain>
    </source>
</reference>
<name>A0A1H8DI57_9RHOB</name>
<organism evidence="1 2">
    <name type="scientific">Loktanella fryxellensis</name>
    <dbReference type="NCBI Taxonomy" id="245187"/>
    <lineage>
        <taxon>Bacteria</taxon>
        <taxon>Pseudomonadati</taxon>
        <taxon>Pseudomonadota</taxon>
        <taxon>Alphaproteobacteria</taxon>
        <taxon>Rhodobacterales</taxon>
        <taxon>Roseobacteraceae</taxon>
        <taxon>Loktanella</taxon>
    </lineage>
</organism>
<keyword evidence="2" id="KW-1185">Reference proteome</keyword>
<gene>
    <name evidence="1" type="ORF">SAMN04488003_108161</name>
</gene>
<sequence length="54" mass="5780">MSGDAALGWFDSHYGLIPARLSGGECYAGHVTWIFLHAGPLHLAGNMNRRSIPG</sequence>
<dbReference type="STRING" id="245187.SAMN04488003_108161"/>
<proteinExistence type="predicted"/>
<evidence type="ECO:0000313" key="2">
    <source>
        <dbReference type="Proteomes" id="UP000199585"/>
    </source>
</evidence>